<dbReference type="GO" id="GO:0046872">
    <property type="term" value="F:metal ion binding"/>
    <property type="evidence" value="ECO:0007669"/>
    <property type="project" value="UniProtKB-KW"/>
</dbReference>
<protein>
    <recommendedName>
        <fullName evidence="5">CENP-V/GFA domain-containing protein</fullName>
    </recommendedName>
</protein>
<dbReference type="Proteomes" id="UP000002037">
    <property type="component" value="Unassembled WGS sequence"/>
</dbReference>
<dbReference type="eggNOG" id="ENOG502SAKJ">
    <property type="taxonomic scope" value="Eukaryota"/>
</dbReference>
<evidence type="ECO:0000256" key="3">
    <source>
        <dbReference type="ARBA" id="ARBA00022833"/>
    </source>
</evidence>
<dbReference type="GO" id="GO:0016846">
    <property type="term" value="F:carbon-sulfur lyase activity"/>
    <property type="evidence" value="ECO:0007669"/>
    <property type="project" value="InterPro"/>
</dbReference>
<dbReference type="AlphaFoldDB" id="C5MCG4"/>
<dbReference type="OrthoDB" id="4001640at2759"/>
<dbReference type="GeneID" id="8297971"/>
<dbReference type="PANTHER" id="PTHR33337:SF31">
    <property type="entry name" value="DUF636 DOMAIN PROTEIN (AFU_ORTHOLOGUE AFUA_2G12650)"/>
    <property type="match status" value="1"/>
</dbReference>
<keyword evidence="4" id="KW-0456">Lyase</keyword>
<feature type="domain" description="CENP-V/GFA" evidence="5">
    <location>
        <begin position="3"/>
        <end position="119"/>
    </location>
</feature>
<evidence type="ECO:0000256" key="1">
    <source>
        <dbReference type="ARBA" id="ARBA00005495"/>
    </source>
</evidence>
<dbReference type="PROSITE" id="PS51891">
    <property type="entry name" value="CENP_V_GFA"/>
    <property type="match status" value="1"/>
</dbReference>
<keyword evidence="2" id="KW-0479">Metal-binding</keyword>
<evidence type="ECO:0000256" key="4">
    <source>
        <dbReference type="ARBA" id="ARBA00023239"/>
    </source>
</evidence>
<organism evidence="6 7">
    <name type="scientific">Candida tropicalis (strain ATCC MYA-3404 / T1)</name>
    <name type="common">Yeast</name>
    <dbReference type="NCBI Taxonomy" id="294747"/>
    <lineage>
        <taxon>Eukaryota</taxon>
        <taxon>Fungi</taxon>
        <taxon>Dikarya</taxon>
        <taxon>Ascomycota</taxon>
        <taxon>Saccharomycotina</taxon>
        <taxon>Pichiomycetes</taxon>
        <taxon>Debaryomycetaceae</taxon>
        <taxon>Candida/Lodderomyces clade</taxon>
        <taxon>Candida</taxon>
    </lineage>
</organism>
<dbReference type="KEGG" id="ctp:CTRG_03915"/>
<dbReference type="VEuPathDB" id="FungiDB:CTRG_03915"/>
<evidence type="ECO:0000256" key="2">
    <source>
        <dbReference type="ARBA" id="ARBA00022723"/>
    </source>
</evidence>
<gene>
    <name evidence="6" type="ORF">CTRG_03915</name>
</gene>
<reference evidence="6 7" key="1">
    <citation type="journal article" date="2009" name="Nature">
        <title>Evolution of pathogenicity and sexual reproduction in eight Candida genomes.</title>
        <authorList>
            <person name="Butler G."/>
            <person name="Rasmussen M.D."/>
            <person name="Lin M.F."/>
            <person name="Santos M.A."/>
            <person name="Sakthikumar S."/>
            <person name="Munro C.A."/>
            <person name="Rheinbay E."/>
            <person name="Grabherr M."/>
            <person name="Forche A."/>
            <person name="Reedy J.L."/>
            <person name="Agrafioti I."/>
            <person name="Arnaud M.B."/>
            <person name="Bates S."/>
            <person name="Brown A.J."/>
            <person name="Brunke S."/>
            <person name="Costanzo M.C."/>
            <person name="Fitzpatrick D.A."/>
            <person name="de Groot P.W."/>
            <person name="Harris D."/>
            <person name="Hoyer L.L."/>
            <person name="Hube B."/>
            <person name="Klis F.M."/>
            <person name="Kodira C."/>
            <person name="Lennard N."/>
            <person name="Logue M.E."/>
            <person name="Martin R."/>
            <person name="Neiman A.M."/>
            <person name="Nikolaou E."/>
            <person name="Quail M.A."/>
            <person name="Quinn J."/>
            <person name="Santos M.C."/>
            <person name="Schmitzberger F.F."/>
            <person name="Sherlock G."/>
            <person name="Shah P."/>
            <person name="Silverstein K.A."/>
            <person name="Skrzypek M.S."/>
            <person name="Soll D."/>
            <person name="Staggs R."/>
            <person name="Stansfield I."/>
            <person name="Stumpf M.P."/>
            <person name="Sudbery P.E."/>
            <person name="Srikantha T."/>
            <person name="Zeng Q."/>
            <person name="Berman J."/>
            <person name="Berriman M."/>
            <person name="Heitman J."/>
            <person name="Gow N.A."/>
            <person name="Lorenz M.C."/>
            <person name="Birren B.W."/>
            <person name="Kellis M."/>
            <person name="Cuomo C.A."/>
        </authorList>
    </citation>
    <scope>NUCLEOTIDE SEQUENCE [LARGE SCALE GENOMIC DNA]</scope>
    <source>
        <strain evidence="7">ATCC MYA-3404 / T1</strain>
    </source>
</reference>
<dbReference type="HOGENOM" id="CLU_055491_3_2_1"/>
<evidence type="ECO:0000313" key="6">
    <source>
        <dbReference type="EMBL" id="EER32244.1"/>
    </source>
</evidence>
<evidence type="ECO:0000313" key="7">
    <source>
        <dbReference type="Proteomes" id="UP000002037"/>
    </source>
</evidence>
<dbReference type="STRING" id="294747.C5MCG4"/>
<dbReference type="EMBL" id="GG692399">
    <property type="protein sequence ID" value="EER32244.1"/>
    <property type="molecule type" value="Genomic_DNA"/>
</dbReference>
<sequence length="134" mass="14803">MSYSGSCVCGQVKFTLEGEPEACLVCYCPDCRKGSGHLGQILAQYNSKNLKINDKDNLLTEYIINKTQSGKPKKKYFCSACGCTTHTVPMAANGEISYVRHTLIDGDFSSLLPTSSIFDDEKEKVTSCKKSEFY</sequence>
<name>C5MCG4_CANTT</name>
<dbReference type="Pfam" id="PF04828">
    <property type="entry name" value="GFA"/>
    <property type="match status" value="1"/>
</dbReference>
<proteinExistence type="inferred from homology"/>
<dbReference type="PANTHER" id="PTHR33337">
    <property type="entry name" value="GFA DOMAIN-CONTAINING PROTEIN"/>
    <property type="match status" value="1"/>
</dbReference>
<dbReference type="RefSeq" id="XP_002549618.1">
    <property type="nucleotide sequence ID" value="XM_002549572.1"/>
</dbReference>
<keyword evidence="3" id="KW-0862">Zinc</keyword>
<dbReference type="InterPro" id="IPR011057">
    <property type="entry name" value="Mss4-like_sf"/>
</dbReference>
<accession>C5MCG4</accession>
<dbReference type="InterPro" id="IPR006913">
    <property type="entry name" value="CENP-V/GFA"/>
</dbReference>
<keyword evidence="7" id="KW-1185">Reference proteome</keyword>
<dbReference type="SUPFAM" id="SSF51316">
    <property type="entry name" value="Mss4-like"/>
    <property type="match status" value="1"/>
</dbReference>
<dbReference type="Gene3D" id="3.90.1590.10">
    <property type="entry name" value="glutathione-dependent formaldehyde- activating enzyme (gfa)"/>
    <property type="match status" value="1"/>
</dbReference>
<evidence type="ECO:0000259" key="5">
    <source>
        <dbReference type="PROSITE" id="PS51891"/>
    </source>
</evidence>
<comment type="similarity">
    <text evidence="1">Belongs to the Gfa family.</text>
</comment>